<evidence type="ECO:0000313" key="6">
    <source>
        <dbReference type="Proteomes" id="UP000284842"/>
    </source>
</evidence>
<reference evidence="5 6" key="1">
    <citation type="journal article" date="2018" name="Evol. Lett.">
        <title>Horizontal gene cluster transfer increased hallucinogenic mushroom diversity.</title>
        <authorList>
            <person name="Reynolds H.T."/>
            <person name="Vijayakumar V."/>
            <person name="Gluck-Thaler E."/>
            <person name="Korotkin H.B."/>
            <person name="Matheny P.B."/>
            <person name="Slot J.C."/>
        </authorList>
    </citation>
    <scope>NUCLEOTIDE SEQUENCE [LARGE SCALE GENOMIC DNA]</scope>
    <source>
        <strain evidence="5 6">2629</strain>
    </source>
</reference>
<dbReference type="InterPro" id="IPR048720">
    <property type="entry name" value="PROPPIN"/>
</dbReference>
<gene>
    <name evidence="5" type="ORF">CVT24_004918</name>
</gene>
<accession>A0A409V9L4</accession>
<dbReference type="Gene3D" id="2.130.10.10">
    <property type="entry name" value="YVTN repeat-like/Quinoprotein amine dehydrogenase"/>
    <property type="match status" value="1"/>
</dbReference>
<evidence type="ECO:0000256" key="3">
    <source>
        <dbReference type="ARBA" id="ARBA00025740"/>
    </source>
</evidence>
<proteinExistence type="inferred from homology"/>
<feature type="region of interest" description="Disordered" evidence="4">
    <location>
        <begin position="807"/>
        <end position="878"/>
    </location>
</feature>
<keyword evidence="6" id="KW-1185">Reference proteome</keyword>
<dbReference type="GO" id="GO:0005737">
    <property type="term" value="C:cytoplasm"/>
    <property type="evidence" value="ECO:0007669"/>
    <property type="project" value="UniProtKB-ARBA"/>
</dbReference>
<dbReference type="Pfam" id="PF21032">
    <property type="entry name" value="PROPPIN"/>
    <property type="match status" value="1"/>
</dbReference>
<feature type="compositionally biased region" description="Basic and acidic residues" evidence="4">
    <location>
        <begin position="860"/>
        <end position="878"/>
    </location>
</feature>
<name>A0A409V9L4_9AGAR</name>
<evidence type="ECO:0000256" key="4">
    <source>
        <dbReference type="SAM" id="MobiDB-lite"/>
    </source>
</evidence>
<feature type="compositionally biased region" description="Polar residues" evidence="4">
    <location>
        <begin position="251"/>
        <end position="261"/>
    </location>
</feature>
<sequence>MLSMVPVIVQTFNGCGYCKWAQQSQHKVGYNNRGWPGCCRPPAENESDLIPIADWKAVNIVHGIPIPQDIQATLSFLPLPNSPKSHTAQSQSVRSPPMKPPTLSRRNTGTSTPTKQPSHSSKPINTPSPSHGRGRSPYGTISSGADIYRTSSSSAISSSAPNSSPADSISRRKNNIGKPDRVEGSHSSNSSPSRRSKDSEGHSPSPRRVSSVRRPHVTPATPSVSVSKISATDNRSANVQHNDAPVKRRSSISGSVPTSTPIRPELPPSFITPRKKEEHSSASSSSGSSDGGGSLSDSTVTSDGGFTDYLSDESEAELQRQAEAKAALVQEEMEFKMARQQLASVGLRPPKSWNATMDGSPTATRSKGTPPITGTLQSSRHANVPPTSFGAAAAAIVNGGQALSLSRQLTSMNLGRHHISATRPLQIFDARFEPDCTIFTTATAAGFAVYRTCPLQLIRKREFTNGTLSIVQPMHSCNLVFLVGGGRSPLYPPNKVVVWNEALGREVAELEFRERVRGLACRRGWLCVALRWRVVAFQVSDTISRFQEWDTYENPRGLLALATAPFSTLLAIPGHKIGHVQIIHLPPCALPVLSGPPPSKPPQKPPPPSTKHPVSIIIAHNTALTAISVPPSGDLLATTSVQGTLVRVWDAMTGNPIKEFRRGTDKADIYGVAFRPDERELCVWSDKGTVHIFALVDSGSTNRQSSLSSLTPYLRLPKYLRSEWSYAQYRIPVQSAHIALSSTSKPAGLDLPDEERCVVGWIQVPVEGEQVSTQPGTSSSATQMEYQLIALTFTGGWYRLGIPKLTRNSSSGSKRSSGSGTSYSSGMSTVSSQKTARPPHSPQIPHSPRSISGSSVATGRGEKSREVEGEKEKKESRNCKLLEYRKYGRWDGWG</sequence>
<evidence type="ECO:0000313" key="5">
    <source>
        <dbReference type="EMBL" id="PPQ63408.1"/>
    </source>
</evidence>
<dbReference type="InterPro" id="IPR015943">
    <property type="entry name" value="WD40/YVTN_repeat-like_dom_sf"/>
</dbReference>
<dbReference type="EMBL" id="NHTK01006123">
    <property type="protein sequence ID" value="PPQ63408.1"/>
    <property type="molecule type" value="Genomic_DNA"/>
</dbReference>
<dbReference type="InParanoid" id="A0A409V9L4"/>
<dbReference type="AlphaFoldDB" id="A0A409V9L4"/>
<feature type="compositionally biased region" description="Low complexity" evidence="4">
    <location>
        <begin position="151"/>
        <end position="168"/>
    </location>
</feature>
<feature type="compositionally biased region" description="Low complexity" evidence="4">
    <location>
        <begin position="295"/>
        <end position="305"/>
    </location>
</feature>
<dbReference type="STRING" id="181874.A0A409V9L4"/>
<feature type="compositionally biased region" description="Polar residues" evidence="4">
    <location>
        <begin position="220"/>
        <end position="241"/>
    </location>
</feature>
<dbReference type="SMART" id="SM00320">
    <property type="entry name" value="WD40"/>
    <property type="match status" value="2"/>
</dbReference>
<feature type="compositionally biased region" description="Low complexity" evidence="4">
    <location>
        <begin position="809"/>
        <end position="832"/>
    </location>
</feature>
<dbReference type="SUPFAM" id="SSF50978">
    <property type="entry name" value="WD40 repeat-like"/>
    <property type="match status" value="1"/>
</dbReference>
<protein>
    <submittedName>
        <fullName evidence="5">Uncharacterized protein</fullName>
    </submittedName>
</protein>
<feature type="compositionally biased region" description="Polar residues" evidence="4">
    <location>
        <begin position="353"/>
        <end position="381"/>
    </location>
</feature>
<feature type="region of interest" description="Disordered" evidence="4">
    <location>
        <begin position="348"/>
        <end position="384"/>
    </location>
</feature>
<comment type="caution">
    <text evidence="5">The sequence shown here is derived from an EMBL/GenBank/DDBJ whole genome shotgun (WGS) entry which is preliminary data.</text>
</comment>
<evidence type="ECO:0000256" key="2">
    <source>
        <dbReference type="ARBA" id="ARBA00022737"/>
    </source>
</evidence>
<keyword evidence="1" id="KW-0853">WD repeat</keyword>
<keyword evidence="2" id="KW-0677">Repeat</keyword>
<organism evidence="5 6">
    <name type="scientific">Panaeolus cyanescens</name>
    <dbReference type="NCBI Taxonomy" id="181874"/>
    <lineage>
        <taxon>Eukaryota</taxon>
        <taxon>Fungi</taxon>
        <taxon>Dikarya</taxon>
        <taxon>Basidiomycota</taxon>
        <taxon>Agaricomycotina</taxon>
        <taxon>Agaricomycetes</taxon>
        <taxon>Agaricomycetidae</taxon>
        <taxon>Agaricales</taxon>
        <taxon>Agaricineae</taxon>
        <taxon>Galeropsidaceae</taxon>
        <taxon>Panaeolus</taxon>
    </lineage>
</organism>
<dbReference type="PANTHER" id="PTHR11227">
    <property type="entry name" value="WD-REPEAT PROTEIN INTERACTING WITH PHOSPHOINOSIDES WIPI -RELATED"/>
    <property type="match status" value="1"/>
</dbReference>
<feature type="compositionally biased region" description="Polar residues" evidence="4">
    <location>
        <begin position="104"/>
        <end position="129"/>
    </location>
</feature>
<dbReference type="Proteomes" id="UP000284842">
    <property type="component" value="Unassembled WGS sequence"/>
</dbReference>
<feature type="region of interest" description="Disordered" evidence="4">
    <location>
        <begin position="81"/>
        <end position="309"/>
    </location>
</feature>
<dbReference type="InterPro" id="IPR036322">
    <property type="entry name" value="WD40_repeat_dom_sf"/>
</dbReference>
<dbReference type="InterPro" id="IPR001680">
    <property type="entry name" value="WD40_rpt"/>
</dbReference>
<comment type="similarity">
    <text evidence="3">Belongs to the WD repeat PROPPIN family.</text>
</comment>
<dbReference type="OrthoDB" id="1667587at2759"/>
<feature type="compositionally biased region" description="Polar residues" evidence="4">
    <location>
        <begin position="82"/>
        <end position="94"/>
    </location>
</feature>
<evidence type="ECO:0000256" key="1">
    <source>
        <dbReference type="ARBA" id="ARBA00022574"/>
    </source>
</evidence>